<dbReference type="EMBL" id="CP051167">
    <property type="protein sequence ID" value="QIZ73028.1"/>
    <property type="molecule type" value="Genomic_DNA"/>
</dbReference>
<dbReference type="SUPFAM" id="SSF51004">
    <property type="entry name" value="C-terminal (heme d1) domain of cytochrome cd1-nitrite reductase"/>
    <property type="match status" value="1"/>
</dbReference>
<dbReference type="InterPro" id="IPR015943">
    <property type="entry name" value="WD40/YVTN_repeat-like_dom_sf"/>
</dbReference>
<reference evidence="1 2" key="1">
    <citation type="submission" date="2020-04" db="EMBL/GenBank/DDBJ databases">
        <authorList>
            <person name="Basu S."/>
            <person name="Maruthanayagam V."/>
            <person name="Chakraborty S."/>
            <person name="Pramanik A."/>
            <person name="Mukherjee J."/>
            <person name="Brink B."/>
        </authorList>
    </citation>
    <scope>NUCLEOTIDE SEQUENCE [LARGE SCALE GENOMIC DNA]</scope>
    <source>
        <strain evidence="1 2">AP17</strain>
    </source>
</reference>
<dbReference type="KEGG" id="oxy:HCG48_22495"/>
<organism evidence="1 2">
    <name type="scientific">Oxynema aestuarii AP17</name>
    <dbReference type="NCBI Taxonomy" id="2064643"/>
    <lineage>
        <taxon>Bacteria</taxon>
        <taxon>Bacillati</taxon>
        <taxon>Cyanobacteriota</taxon>
        <taxon>Cyanophyceae</taxon>
        <taxon>Oscillatoriophycideae</taxon>
        <taxon>Oscillatoriales</taxon>
        <taxon>Oscillatoriaceae</taxon>
        <taxon>Oxynema</taxon>
        <taxon>Oxynema aestuarii</taxon>
    </lineage>
</organism>
<dbReference type="PANTHER" id="PTHR47197">
    <property type="entry name" value="PROTEIN NIRF"/>
    <property type="match status" value="1"/>
</dbReference>
<accession>A0A6H1U2C6</accession>
<dbReference type="InterPro" id="IPR011048">
    <property type="entry name" value="Haem_d1_sf"/>
</dbReference>
<dbReference type="AlphaFoldDB" id="A0A6H1U2C6"/>
<protein>
    <submittedName>
        <fullName evidence="1">Uncharacterized protein</fullName>
    </submittedName>
</protein>
<dbReference type="Gene3D" id="2.130.10.10">
    <property type="entry name" value="YVTN repeat-like/Quinoprotein amine dehydrogenase"/>
    <property type="match status" value="1"/>
</dbReference>
<proteinExistence type="predicted"/>
<evidence type="ECO:0000313" key="1">
    <source>
        <dbReference type="EMBL" id="QIZ73028.1"/>
    </source>
</evidence>
<name>A0A6H1U2C6_9CYAN</name>
<evidence type="ECO:0000313" key="2">
    <source>
        <dbReference type="Proteomes" id="UP000500857"/>
    </source>
</evidence>
<keyword evidence="2" id="KW-1185">Reference proteome</keyword>
<dbReference type="InterPro" id="IPR051200">
    <property type="entry name" value="Host-pathogen_enzymatic-act"/>
</dbReference>
<dbReference type="Proteomes" id="UP000500857">
    <property type="component" value="Chromosome"/>
</dbReference>
<sequence length="947" mass="102554">MLDVPTQPVPDTQPVLERLQLQYDEQQGRVLYLEGRNFGTNLDDLEVNFHLGGKVYPGTILAPLSQPEQERIAVTTDFVPLAEAEVSLKRTTHSVIDTQTETETERVKIPIDGCVEMAMVPRQTSDTISLVNTLNPEQVIAQTDSKDLLLADIPVGSPNREDGPRAIAATSNASRAYVTLNKSAQVALVDLTAFKQLDAQPNVEGINGIDLPSHAIPSAIAIDSRDEYAYVADWKTGAIYVIDINPSSDFYNQYIGTIEVENASLGLRQLAMSSDGTRLFATTPGGSDTGRGQILVFNIDPRDRPDNPADPNQNTRKWHQQIGRVEGGYGVEGLAATYDPTKMVFTSRGEEPKGYGVLTILNNDPLSFEAVTHYAQLTLGGLTDYFDVNEAVSVAVMYDEESGTDYAFVAGRNGRMIGSGIESVDGSKAGGNIGIIKDALGPNPTLVAATRPIPNGFTNGVSLSSDNKYLTASYPGIDSTFVFNVKEMLQTVNSTPLEVFEEKPIDDINPSISLAADFKDIGNAIDSFTRKIPYGVPNNSHTGPISLGGGSPFSVATASSRPIVNLQNPIGVFDEETLTPTFKWNFNGEGDETDVCATPVDEDDVKEVRLYVSVFPEGEGLLPRDIWPELDSPTPGRDYNPNRILTATWKEGVWTWNGGSQAGAKDQFTLPDDRMLTAGQEYYWAVEAVINGSPTPVVEDSQFKTPLPPSPSSSPFTSVTVLTRGVEPQNDEEHNRLLNSQINALASKIQEAGGSVMKYNPSTGGWQSVTLNGNSWVATNTTPIEEKPLVLLADWMQGLDASSFYNGGFAEAAADSMFASLVKLDQQYGGKVGEGSGLYDANGNLIRTQGDIFNSPLHFIGLGQGAVVNTEMIQRLGTYFPNAGGTNASNRDLQMTTIDPYDYDPTFPEPVFSTVLDPEVVVWDNVTYADNYSNPKSFVAKIHKNIA</sequence>
<dbReference type="PANTHER" id="PTHR47197:SF3">
    <property type="entry name" value="DIHYDRO-HEME D1 DEHYDROGENASE"/>
    <property type="match status" value="1"/>
</dbReference>
<gene>
    <name evidence="1" type="ORF">HCG48_22495</name>
</gene>
<dbReference type="RefSeq" id="WP_168571174.1">
    <property type="nucleotide sequence ID" value="NZ_CP051167.1"/>
</dbReference>